<dbReference type="RefSeq" id="XP_060325595.1">
    <property type="nucleotide sequence ID" value="XM_060480374.1"/>
</dbReference>
<dbReference type="GeneID" id="85363922"/>
<evidence type="ECO:0000313" key="1">
    <source>
        <dbReference type="EMBL" id="KAK0445691.1"/>
    </source>
</evidence>
<name>A0AA39JPZ5_ARMTA</name>
<comment type="caution">
    <text evidence="1">The sequence shown here is derived from an EMBL/GenBank/DDBJ whole genome shotgun (WGS) entry which is preliminary data.</text>
</comment>
<dbReference type="EMBL" id="JAUEPS010000049">
    <property type="protein sequence ID" value="KAK0445691.1"/>
    <property type="molecule type" value="Genomic_DNA"/>
</dbReference>
<protein>
    <submittedName>
        <fullName evidence="1">Uncharacterized protein</fullName>
    </submittedName>
</protein>
<dbReference type="AlphaFoldDB" id="A0AA39JPZ5"/>
<accession>A0AA39JPZ5</accession>
<evidence type="ECO:0000313" key="2">
    <source>
        <dbReference type="Proteomes" id="UP001175211"/>
    </source>
</evidence>
<keyword evidence="2" id="KW-1185">Reference proteome</keyword>
<sequence>MKNRESKRKYEKKGRSVKAHRDEVNALFDWTGFMDDDPAYPKPSKATGSWLYLREIWSVLMVWVIGRGYQFADWSPRSTLSTRAKLNAEHNSQSSILDRESNSCIWTTTGRLLPASSPHHGQSPSSQRQLPRSAHLELELGGIGELQYDDCIPSYPQPTRHPHHLCPIWITLYNTPVVGTPTLSGKSAHQHYTRPLSSSA</sequence>
<organism evidence="1 2">
    <name type="scientific">Armillaria tabescens</name>
    <name type="common">Ringless honey mushroom</name>
    <name type="synonym">Agaricus tabescens</name>
    <dbReference type="NCBI Taxonomy" id="1929756"/>
    <lineage>
        <taxon>Eukaryota</taxon>
        <taxon>Fungi</taxon>
        <taxon>Dikarya</taxon>
        <taxon>Basidiomycota</taxon>
        <taxon>Agaricomycotina</taxon>
        <taxon>Agaricomycetes</taxon>
        <taxon>Agaricomycetidae</taxon>
        <taxon>Agaricales</taxon>
        <taxon>Marasmiineae</taxon>
        <taxon>Physalacriaceae</taxon>
        <taxon>Desarmillaria</taxon>
    </lineage>
</organism>
<dbReference type="Proteomes" id="UP001175211">
    <property type="component" value="Unassembled WGS sequence"/>
</dbReference>
<reference evidence="1" key="1">
    <citation type="submission" date="2023-06" db="EMBL/GenBank/DDBJ databases">
        <authorList>
            <consortium name="Lawrence Berkeley National Laboratory"/>
            <person name="Ahrendt S."/>
            <person name="Sahu N."/>
            <person name="Indic B."/>
            <person name="Wong-Bajracharya J."/>
            <person name="Merenyi Z."/>
            <person name="Ke H.-M."/>
            <person name="Monk M."/>
            <person name="Kocsube S."/>
            <person name="Drula E."/>
            <person name="Lipzen A."/>
            <person name="Balint B."/>
            <person name="Henrissat B."/>
            <person name="Andreopoulos B."/>
            <person name="Martin F.M."/>
            <person name="Harder C.B."/>
            <person name="Rigling D."/>
            <person name="Ford K.L."/>
            <person name="Foster G.D."/>
            <person name="Pangilinan J."/>
            <person name="Papanicolaou A."/>
            <person name="Barry K."/>
            <person name="LaButti K."/>
            <person name="Viragh M."/>
            <person name="Koriabine M."/>
            <person name="Yan M."/>
            <person name="Riley R."/>
            <person name="Champramary S."/>
            <person name="Plett K.L."/>
            <person name="Tsai I.J."/>
            <person name="Slot J."/>
            <person name="Sipos G."/>
            <person name="Plett J."/>
            <person name="Nagy L.G."/>
            <person name="Grigoriev I.V."/>
        </authorList>
    </citation>
    <scope>NUCLEOTIDE SEQUENCE</scope>
    <source>
        <strain evidence="1">CCBAS 213</strain>
    </source>
</reference>
<gene>
    <name evidence="1" type="ORF">EV420DRAFT_1751577</name>
</gene>
<proteinExistence type="predicted"/>